<dbReference type="EMBL" id="JAPDOB010000002">
    <property type="protein sequence ID" value="MCW3798323.1"/>
    <property type="molecule type" value="Genomic_DNA"/>
</dbReference>
<proteinExistence type="predicted"/>
<dbReference type="InterPro" id="IPR025646">
    <property type="entry name" value="DUF4350"/>
</dbReference>
<evidence type="ECO:0000259" key="1">
    <source>
        <dbReference type="Pfam" id="PF14258"/>
    </source>
</evidence>
<feature type="domain" description="DUF4350" evidence="1">
    <location>
        <begin position="61"/>
        <end position="207"/>
    </location>
</feature>
<name>A0ABT3JGV7_9SPHN</name>
<dbReference type="Pfam" id="PF14258">
    <property type="entry name" value="DUF4350"/>
    <property type="match status" value="1"/>
</dbReference>
<evidence type="ECO:0000313" key="3">
    <source>
        <dbReference type="Proteomes" id="UP001526246"/>
    </source>
</evidence>
<dbReference type="RefSeq" id="WP_264883122.1">
    <property type="nucleotide sequence ID" value="NZ_JAPDOB010000002.1"/>
</dbReference>
<gene>
    <name evidence="2" type="ORF">OMW55_10965</name>
</gene>
<reference evidence="2 3" key="1">
    <citation type="submission" date="2022-10" db="EMBL/GenBank/DDBJ databases">
        <title>Sphingomonas sp.</title>
        <authorList>
            <person name="Jin C."/>
        </authorList>
    </citation>
    <scope>NUCLEOTIDE SEQUENCE [LARGE SCALE GENOMIC DNA]</scope>
    <source>
        <strain evidence="2 3">BN140010</strain>
    </source>
</reference>
<evidence type="ECO:0000313" key="2">
    <source>
        <dbReference type="EMBL" id="MCW3798323.1"/>
    </source>
</evidence>
<dbReference type="Proteomes" id="UP001526246">
    <property type="component" value="Unassembled WGS sequence"/>
</dbReference>
<accession>A0ABT3JGV7</accession>
<organism evidence="2 3">
    <name type="scientific">Sphingomonas arvum</name>
    <dbReference type="NCBI Taxonomy" id="2992113"/>
    <lineage>
        <taxon>Bacteria</taxon>
        <taxon>Pseudomonadati</taxon>
        <taxon>Pseudomonadota</taxon>
        <taxon>Alphaproteobacteria</taxon>
        <taxon>Sphingomonadales</taxon>
        <taxon>Sphingomonadaceae</taxon>
        <taxon>Sphingomonas</taxon>
    </lineage>
</organism>
<comment type="caution">
    <text evidence="2">The sequence shown here is derived from an EMBL/GenBank/DDBJ whole genome shotgun (WGS) entry which is preliminary data.</text>
</comment>
<keyword evidence="3" id="KW-1185">Reference proteome</keyword>
<protein>
    <submittedName>
        <fullName evidence="2">GldG family protein</fullName>
    </submittedName>
</protein>
<sequence>MAALAALLLLSCQRQEHRQTRHGEAVPQPQLALLTGLPLVFGEGFSLEAAKHPVIARLERDYQVRLVDGPEQLGTARLLLAAQPRALTAGRLVALDEWVRAGGRLVLLADPLLSWPTDLPLGDPQRPPYEYADTGLLAHWGLRLERPDSSRAAMLTLAGQAVATPSPGTLNGTGGKCRISPDRHSAACGLGKGRAVVVADADFLRSAAGPEALAEQLEQLKR</sequence>